<sequence>MSYKVKHTEHNQVNEPMVAYMAQGIDNSFYSLLSGINTARFTSDFDLLSLTRQGLPKKVLTGLAKKVSVTLQELANIMHINERTLQRYDDEALVKTEYAEKAIELARLYSRGEEVFGTMDKFIRWMKTPSHVFRNETPFSLLDTSVGFDMVLRELGRIEHGIFA</sequence>
<protein>
    <submittedName>
        <fullName evidence="3">Putative toxin-antitoxin system antitoxin component (TIGR02293 family)</fullName>
    </submittedName>
</protein>
<keyword evidence="4" id="KW-1185">Reference proteome</keyword>
<dbReference type="EMBL" id="QAOQ01000006">
    <property type="protein sequence ID" value="PTQ95006.1"/>
    <property type="molecule type" value="Genomic_DNA"/>
</dbReference>
<proteinExistence type="predicted"/>
<feature type="domain" description="Antitoxin Xre/MbcA/ParS-like toxin-binding" evidence="1">
    <location>
        <begin position="112"/>
        <end position="161"/>
    </location>
</feature>
<dbReference type="Proteomes" id="UP000244168">
    <property type="component" value="Unassembled WGS sequence"/>
</dbReference>
<dbReference type="NCBIfam" id="TIGR02293">
    <property type="entry name" value="TAS_TIGR02293"/>
    <property type="match status" value="1"/>
</dbReference>
<dbReference type="InterPro" id="IPR024467">
    <property type="entry name" value="Xre/MbcA/ParS-like_toxin-bd"/>
</dbReference>
<dbReference type="AlphaFoldDB" id="A0A2T5J7F9"/>
<dbReference type="Pfam" id="PF20432">
    <property type="entry name" value="Xre-like-HTH"/>
    <property type="match status" value="1"/>
</dbReference>
<dbReference type="InterPro" id="IPR011979">
    <property type="entry name" value="Antitox_Xre"/>
</dbReference>
<name>A0A2T5J7F9_9SPHI</name>
<evidence type="ECO:0000313" key="4">
    <source>
        <dbReference type="Proteomes" id="UP000244168"/>
    </source>
</evidence>
<evidence type="ECO:0000313" key="3">
    <source>
        <dbReference type="EMBL" id="PTQ95006.1"/>
    </source>
</evidence>
<gene>
    <name evidence="3" type="ORF">C8P68_106221</name>
</gene>
<feature type="domain" description="Antitoxin Xre-like helix-turn-helix" evidence="2">
    <location>
        <begin position="46"/>
        <end position="107"/>
    </location>
</feature>
<dbReference type="InterPro" id="IPR046847">
    <property type="entry name" value="Xre-like_HTH"/>
</dbReference>
<dbReference type="Pfam" id="PF09722">
    <property type="entry name" value="Xre_MbcA_ParS_C"/>
    <property type="match status" value="1"/>
</dbReference>
<accession>A0A2T5J7F9</accession>
<reference evidence="3 4" key="1">
    <citation type="submission" date="2018-04" db="EMBL/GenBank/DDBJ databases">
        <title>Genomic Encyclopedia of Archaeal and Bacterial Type Strains, Phase II (KMG-II): from individual species to whole genera.</title>
        <authorList>
            <person name="Goeker M."/>
        </authorList>
    </citation>
    <scope>NUCLEOTIDE SEQUENCE [LARGE SCALE GENOMIC DNA]</scope>
    <source>
        <strain evidence="3 4">DSM 26809</strain>
    </source>
</reference>
<comment type="caution">
    <text evidence="3">The sequence shown here is derived from an EMBL/GenBank/DDBJ whole genome shotgun (WGS) entry which is preliminary data.</text>
</comment>
<organism evidence="3 4">
    <name type="scientific">Mucilaginibacter yixingensis</name>
    <dbReference type="NCBI Taxonomy" id="1295612"/>
    <lineage>
        <taxon>Bacteria</taxon>
        <taxon>Pseudomonadati</taxon>
        <taxon>Bacteroidota</taxon>
        <taxon>Sphingobacteriia</taxon>
        <taxon>Sphingobacteriales</taxon>
        <taxon>Sphingobacteriaceae</taxon>
        <taxon>Mucilaginibacter</taxon>
    </lineage>
</organism>
<evidence type="ECO:0000259" key="1">
    <source>
        <dbReference type="Pfam" id="PF09722"/>
    </source>
</evidence>
<evidence type="ECO:0000259" key="2">
    <source>
        <dbReference type="Pfam" id="PF20432"/>
    </source>
</evidence>
<dbReference type="RefSeq" id="WP_245917084.1">
    <property type="nucleotide sequence ID" value="NZ_CP160205.1"/>
</dbReference>
<dbReference type="GO" id="GO:0003677">
    <property type="term" value="F:DNA binding"/>
    <property type="evidence" value="ECO:0007669"/>
    <property type="project" value="InterPro"/>
</dbReference>